<protein>
    <submittedName>
        <fullName evidence="3">Uncharacterized protein</fullName>
    </submittedName>
</protein>
<dbReference type="EMBL" id="CAJVNV010000107">
    <property type="protein sequence ID" value="CAG8044622.1"/>
    <property type="molecule type" value="Genomic_DNA"/>
</dbReference>
<feature type="compositionally biased region" description="Polar residues" evidence="1">
    <location>
        <begin position="26"/>
        <end position="35"/>
    </location>
</feature>
<dbReference type="OrthoDB" id="196131at2759"/>
<dbReference type="Proteomes" id="UP001153461">
    <property type="component" value="Unassembled WGS sequence"/>
</dbReference>
<feature type="region of interest" description="Disordered" evidence="1">
    <location>
        <begin position="1"/>
        <end position="70"/>
    </location>
</feature>
<evidence type="ECO:0000313" key="4">
    <source>
        <dbReference type="Proteomes" id="UP000191691"/>
    </source>
</evidence>
<evidence type="ECO:0000256" key="1">
    <source>
        <dbReference type="SAM" id="MobiDB-lite"/>
    </source>
</evidence>
<name>A0A1V6X8Y7_PENNA</name>
<dbReference type="EMBL" id="MOOB01000103">
    <property type="protein sequence ID" value="OQE71591.1"/>
    <property type="molecule type" value="Genomic_DNA"/>
</dbReference>
<gene>
    <name evidence="3" type="ORF">PENNAL_c0103G04817</name>
    <name evidence="2" type="ORF">PNAL_LOCUS3114</name>
</gene>
<feature type="region of interest" description="Disordered" evidence="1">
    <location>
        <begin position="226"/>
        <end position="246"/>
    </location>
</feature>
<proteinExistence type="predicted"/>
<feature type="compositionally biased region" description="Polar residues" evidence="1">
    <location>
        <begin position="48"/>
        <end position="59"/>
    </location>
</feature>
<reference evidence="2" key="3">
    <citation type="submission" date="2021-07" db="EMBL/GenBank/DDBJ databases">
        <authorList>
            <person name="Branca A.L. A."/>
        </authorList>
    </citation>
    <scope>NUCLEOTIDE SEQUENCE</scope>
</reference>
<evidence type="ECO:0000313" key="3">
    <source>
        <dbReference type="EMBL" id="OQE71591.1"/>
    </source>
</evidence>
<evidence type="ECO:0000313" key="2">
    <source>
        <dbReference type="EMBL" id="CAG8044622.1"/>
    </source>
</evidence>
<organism evidence="3 4">
    <name type="scientific">Penicillium nalgiovense</name>
    <dbReference type="NCBI Taxonomy" id="60175"/>
    <lineage>
        <taxon>Eukaryota</taxon>
        <taxon>Fungi</taxon>
        <taxon>Dikarya</taxon>
        <taxon>Ascomycota</taxon>
        <taxon>Pezizomycotina</taxon>
        <taxon>Eurotiomycetes</taxon>
        <taxon>Eurotiomycetidae</taxon>
        <taxon>Eurotiales</taxon>
        <taxon>Aspergillaceae</taxon>
        <taxon>Penicillium</taxon>
    </lineage>
</organism>
<accession>A0A1V6X8Y7</accession>
<reference evidence="3" key="1">
    <citation type="submission" date="2016-10" db="EMBL/GenBank/DDBJ databases">
        <title>Uncovering the secondary metabolism of Penicillium species provides insights into the evolution of 6-MSA pathways.</title>
        <authorList>
            <person name="Nielsen J.C."/>
            <person name="Nielsen J."/>
        </authorList>
    </citation>
    <scope>NUCLEOTIDE SEQUENCE [LARGE SCALE GENOMIC DNA]</scope>
    <source>
        <strain evidence="3">IBT 13039</strain>
    </source>
</reference>
<dbReference type="Proteomes" id="UP000191691">
    <property type="component" value="Unassembled WGS sequence"/>
</dbReference>
<comment type="caution">
    <text evidence="3">The sequence shown here is derived from an EMBL/GenBank/DDBJ whole genome shotgun (WGS) entry which is preliminary data.</text>
</comment>
<sequence length="246" mass="27330">MAKTPKPPRGDASLRSDGVQGRAAPSSYSHYSTGSRFKDKRNSGKVVTGSQRNLASSITKKPKRENDKATHRKCLRAMSNIEKEFQEALDERDGENNHVSQLLEQLKAEKVQKGSELQLAVTTRDTALAESQRIRREICQLQQQLESTNTVLQDQVPWNDIQLVLDQAHAEMVSVTTRLWSAIEALQNRRLATYLPGCGVIQAKWPDQGDSETLGHDMISSISQSNNVTLGTQHEPSATNPDELSI</sequence>
<keyword evidence="4" id="KW-1185">Reference proteome</keyword>
<reference evidence="4" key="2">
    <citation type="journal article" date="2017" name="Nat. Microbiol.">
        <title>Global analysis of biosynthetic gene clusters reveals vast potential of secondary metabolite production in Penicillium species.</title>
        <authorList>
            <person name="Nielsen J.C."/>
            <person name="Grijseels S."/>
            <person name="Prigent S."/>
            <person name="Ji B."/>
            <person name="Dainat J."/>
            <person name="Nielsen K.F."/>
            <person name="Frisvad J.C."/>
            <person name="Workman M."/>
            <person name="Nielsen J."/>
        </authorList>
    </citation>
    <scope>NUCLEOTIDE SEQUENCE [LARGE SCALE GENOMIC DNA]</scope>
    <source>
        <strain evidence="4">IBT 13039</strain>
    </source>
</reference>
<dbReference type="AlphaFoldDB" id="A0A1V6X8Y7"/>